<dbReference type="PANTHER" id="PTHR46600:SF1">
    <property type="entry name" value="THAP DOMAIN-CONTAINING PROTEIN 1"/>
    <property type="match status" value="1"/>
</dbReference>
<dbReference type="InterPro" id="IPR026516">
    <property type="entry name" value="THAP1/10"/>
</dbReference>
<dbReference type="EMBL" id="KQ980960">
    <property type="protein sequence ID" value="KYN11051.1"/>
    <property type="molecule type" value="Genomic_DNA"/>
</dbReference>
<dbReference type="GO" id="GO:0008270">
    <property type="term" value="F:zinc ion binding"/>
    <property type="evidence" value="ECO:0007669"/>
    <property type="project" value="UniProtKB-KW"/>
</dbReference>
<evidence type="ECO:0000256" key="13">
    <source>
        <dbReference type="SAM" id="Coils"/>
    </source>
</evidence>
<keyword evidence="10" id="KW-0539">Nucleus</keyword>
<evidence type="ECO:0000256" key="1">
    <source>
        <dbReference type="ARBA" id="ARBA00004642"/>
    </source>
</evidence>
<organism evidence="15 17">
    <name type="scientific">Trachymyrmex cornetzi</name>
    <dbReference type="NCBI Taxonomy" id="471704"/>
    <lineage>
        <taxon>Eukaryota</taxon>
        <taxon>Metazoa</taxon>
        <taxon>Ecdysozoa</taxon>
        <taxon>Arthropoda</taxon>
        <taxon>Hexapoda</taxon>
        <taxon>Insecta</taxon>
        <taxon>Pterygota</taxon>
        <taxon>Neoptera</taxon>
        <taxon>Endopterygota</taxon>
        <taxon>Hymenoptera</taxon>
        <taxon>Apocrita</taxon>
        <taxon>Aculeata</taxon>
        <taxon>Formicoidea</taxon>
        <taxon>Formicidae</taxon>
        <taxon>Myrmicinae</taxon>
        <taxon>Trachymyrmex</taxon>
    </lineage>
</organism>
<gene>
    <name evidence="16" type="ORF">ALC57_16800</name>
    <name evidence="15" type="ORF">ALC57_16833</name>
</gene>
<dbReference type="Gene3D" id="6.20.210.20">
    <property type="entry name" value="THAP domain"/>
    <property type="match status" value="1"/>
</dbReference>
<keyword evidence="6" id="KW-0805">Transcription regulation</keyword>
<evidence type="ECO:0000256" key="11">
    <source>
        <dbReference type="ARBA" id="ARBA00023306"/>
    </source>
</evidence>
<dbReference type="AlphaFoldDB" id="A0A151IUR4"/>
<comment type="similarity">
    <text evidence="2">Belongs to the THAP1 family.</text>
</comment>
<dbReference type="PANTHER" id="PTHR46600">
    <property type="entry name" value="THAP DOMAIN-CONTAINING"/>
    <property type="match status" value="1"/>
</dbReference>
<feature type="domain" description="THAP-type" evidence="14">
    <location>
        <begin position="1"/>
        <end position="79"/>
    </location>
</feature>
<dbReference type="GO" id="GO:0005654">
    <property type="term" value="C:nucleoplasm"/>
    <property type="evidence" value="ECO:0007669"/>
    <property type="project" value="UniProtKB-SubCell"/>
</dbReference>
<reference evidence="15 17" key="1">
    <citation type="submission" date="2015-09" db="EMBL/GenBank/DDBJ databases">
        <title>Trachymyrmex cornetzi WGS genome.</title>
        <authorList>
            <person name="Nygaard S."/>
            <person name="Hu H."/>
            <person name="Boomsma J."/>
            <person name="Zhang G."/>
        </authorList>
    </citation>
    <scope>NUCLEOTIDE SEQUENCE [LARGE SCALE GENOMIC DNA]</scope>
    <source>
        <strain evidence="15">Tcor2-1</strain>
        <tissue evidence="15">Whole body</tissue>
    </source>
</reference>
<dbReference type="InterPro" id="IPR038441">
    <property type="entry name" value="THAP_Znf_sf"/>
</dbReference>
<keyword evidence="5" id="KW-0862">Zinc</keyword>
<keyword evidence="17" id="KW-1185">Reference proteome</keyword>
<dbReference type="GO" id="GO:0043565">
    <property type="term" value="F:sequence-specific DNA binding"/>
    <property type="evidence" value="ECO:0007669"/>
    <property type="project" value="InterPro"/>
</dbReference>
<keyword evidence="7 13" id="KW-0175">Coiled coil</keyword>
<evidence type="ECO:0000256" key="5">
    <source>
        <dbReference type="ARBA" id="ARBA00022833"/>
    </source>
</evidence>
<evidence type="ECO:0000256" key="9">
    <source>
        <dbReference type="ARBA" id="ARBA00023163"/>
    </source>
</evidence>
<evidence type="ECO:0000313" key="16">
    <source>
        <dbReference type="EMBL" id="KYN11051.1"/>
    </source>
</evidence>
<evidence type="ECO:0000313" key="15">
    <source>
        <dbReference type="EMBL" id="KYN11015.1"/>
    </source>
</evidence>
<dbReference type="InterPro" id="IPR006612">
    <property type="entry name" value="THAP_Znf"/>
</dbReference>
<evidence type="ECO:0000256" key="7">
    <source>
        <dbReference type="ARBA" id="ARBA00023054"/>
    </source>
</evidence>
<evidence type="ECO:0000256" key="8">
    <source>
        <dbReference type="ARBA" id="ARBA00023125"/>
    </source>
</evidence>
<evidence type="ECO:0000256" key="12">
    <source>
        <dbReference type="PROSITE-ProRule" id="PRU00309"/>
    </source>
</evidence>
<feature type="coiled-coil region" evidence="13">
    <location>
        <begin position="126"/>
        <end position="153"/>
    </location>
</feature>
<keyword evidence="9" id="KW-0804">Transcription</keyword>
<keyword evidence="8 12" id="KW-0238">DNA-binding</keyword>
<evidence type="ECO:0000256" key="3">
    <source>
        <dbReference type="ARBA" id="ARBA00022723"/>
    </source>
</evidence>
<evidence type="ECO:0000256" key="6">
    <source>
        <dbReference type="ARBA" id="ARBA00023015"/>
    </source>
</evidence>
<dbReference type="SMART" id="SM00980">
    <property type="entry name" value="THAP"/>
    <property type="match status" value="1"/>
</dbReference>
<evidence type="ECO:0000256" key="10">
    <source>
        <dbReference type="ARBA" id="ARBA00023242"/>
    </source>
</evidence>
<protein>
    <recommendedName>
        <fullName evidence="14">THAP-type domain-containing protein</fullName>
    </recommendedName>
</protein>
<dbReference type="Pfam" id="PF05485">
    <property type="entry name" value="THAP"/>
    <property type="match status" value="1"/>
</dbReference>
<comment type="subcellular location">
    <subcellularLocation>
        <location evidence="1">Nucleus</location>
        <location evidence="1">Nucleoplasm</location>
    </subcellularLocation>
</comment>
<keyword evidence="3" id="KW-0479">Metal-binding</keyword>
<dbReference type="SUPFAM" id="SSF57716">
    <property type="entry name" value="Glucocorticoid receptor-like (DNA-binding domain)"/>
    <property type="match status" value="1"/>
</dbReference>
<dbReference type="Proteomes" id="UP000078492">
    <property type="component" value="Unassembled WGS sequence"/>
</dbReference>
<evidence type="ECO:0000313" key="17">
    <source>
        <dbReference type="Proteomes" id="UP000078492"/>
    </source>
</evidence>
<evidence type="ECO:0000256" key="2">
    <source>
        <dbReference type="ARBA" id="ARBA00006177"/>
    </source>
</evidence>
<evidence type="ECO:0000256" key="4">
    <source>
        <dbReference type="ARBA" id="ARBA00022771"/>
    </source>
</evidence>
<sequence>MVSDCCVCKVSQGVIDNVSFHSFPKNDERREQWLKSVNMTVSKKSCVCSQHFRETDFIYKVVGDSVRRFLKQTACPTLSLDNNSIRKNSEELNFDTKRVCNPRYMGDLRKEHFMSESVYFIVKKYYDETQKKLNTLHQKVNRLQKKFNTMEELTKHLKSIGLLSDETEEALQVGPEGHA</sequence>
<evidence type="ECO:0000259" key="14">
    <source>
        <dbReference type="PROSITE" id="PS50950"/>
    </source>
</evidence>
<name>A0A151IUR4_9HYME</name>
<dbReference type="SMART" id="SM00692">
    <property type="entry name" value="DM3"/>
    <property type="match status" value="1"/>
</dbReference>
<proteinExistence type="inferred from homology"/>
<keyword evidence="4 12" id="KW-0863">Zinc-finger</keyword>
<accession>A0A151IUR4</accession>
<keyword evidence="11" id="KW-0131">Cell cycle</keyword>
<dbReference type="EMBL" id="KQ980963">
    <property type="protein sequence ID" value="KYN11015.1"/>
    <property type="molecule type" value="Genomic_DNA"/>
</dbReference>
<dbReference type="PROSITE" id="PS50950">
    <property type="entry name" value="ZF_THAP"/>
    <property type="match status" value="1"/>
</dbReference>